<feature type="signal peptide" evidence="3">
    <location>
        <begin position="1"/>
        <end position="25"/>
    </location>
</feature>
<dbReference type="InterPro" id="IPR013098">
    <property type="entry name" value="Ig_I-set"/>
</dbReference>
<feature type="compositionally biased region" description="Acidic residues" evidence="2">
    <location>
        <begin position="41"/>
        <end position="50"/>
    </location>
</feature>
<dbReference type="Pfam" id="PF07679">
    <property type="entry name" value="I-set"/>
    <property type="match status" value="2"/>
</dbReference>
<dbReference type="SUPFAM" id="SSF48726">
    <property type="entry name" value="Immunoglobulin"/>
    <property type="match status" value="3"/>
</dbReference>
<dbReference type="SMART" id="SM00408">
    <property type="entry name" value="IGc2"/>
    <property type="match status" value="3"/>
</dbReference>
<dbReference type="EMBL" id="HBUE01170233">
    <property type="protein sequence ID" value="CAG6514725.1"/>
    <property type="molecule type" value="Transcribed_RNA"/>
</dbReference>
<dbReference type="GO" id="GO:0007156">
    <property type="term" value="P:homophilic cell adhesion via plasma membrane adhesion molecules"/>
    <property type="evidence" value="ECO:0007669"/>
    <property type="project" value="TreeGrafter"/>
</dbReference>
<feature type="domain" description="Ig-like" evidence="4">
    <location>
        <begin position="163"/>
        <end position="261"/>
    </location>
</feature>
<dbReference type="AlphaFoldDB" id="A0A8D8NI59"/>
<evidence type="ECO:0000313" key="5">
    <source>
        <dbReference type="EMBL" id="CAG6566212.1"/>
    </source>
</evidence>
<dbReference type="EMBL" id="HBUE01275627">
    <property type="protein sequence ID" value="CAG6566212.1"/>
    <property type="molecule type" value="Transcribed_RNA"/>
</dbReference>
<dbReference type="InterPro" id="IPR003598">
    <property type="entry name" value="Ig_sub2"/>
</dbReference>
<protein>
    <submittedName>
        <fullName evidence="5">Neurotrimin</fullName>
    </submittedName>
</protein>
<feature type="domain" description="Ig-like" evidence="4">
    <location>
        <begin position="65"/>
        <end position="157"/>
    </location>
</feature>
<dbReference type="GO" id="GO:0005886">
    <property type="term" value="C:plasma membrane"/>
    <property type="evidence" value="ECO:0007669"/>
    <property type="project" value="TreeGrafter"/>
</dbReference>
<evidence type="ECO:0000256" key="2">
    <source>
        <dbReference type="SAM" id="MobiDB-lite"/>
    </source>
</evidence>
<dbReference type="GO" id="GO:0008046">
    <property type="term" value="F:axon guidance receptor activity"/>
    <property type="evidence" value="ECO:0007669"/>
    <property type="project" value="TreeGrafter"/>
</dbReference>
<organism evidence="5">
    <name type="scientific">Culex pipiens</name>
    <name type="common">House mosquito</name>
    <dbReference type="NCBI Taxonomy" id="7175"/>
    <lineage>
        <taxon>Eukaryota</taxon>
        <taxon>Metazoa</taxon>
        <taxon>Ecdysozoa</taxon>
        <taxon>Arthropoda</taxon>
        <taxon>Hexapoda</taxon>
        <taxon>Insecta</taxon>
        <taxon>Pterygota</taxon>
        <taxon>Neoptera</taxon>
        <taxon>Endopterygota</taxon>
        <taxon>Diptera</taxon>
        <taxon>Nematocera</taxon>
        <taxon>Culicoidea</taxon>
        <taxon>Culicidae</taxon>
        <taxon>Culicinae</taxon>
        <taxon>Culicini</taxon>
        <taxon>Culex</taxon>
        <taxon>Culex</taxon>
    </lineage>
</organism>
<dbReference type="InterPro" id="IPR013106">
    <property type="entry name" value="Ig_V-set"/>
</dbReference>
<evidence type="ECO:0000259" key="4">
    <source>
        <dbReference type="PROSITE" id="PS50835"/>
    </source>
</evidence>
<feature type="region of interest" description="Disordered" evidence="2">
    <location>
        <begin position="26"/>
        <end position="69"/>
    </location>
</feature>
<dbReference type="InterPro" id="IPR013783">
    <property type="entry name" value="Ig-like_fold"/>
</dbReference>
<feature type="domain" description="Ig-like" evidence="4">
    <location>
        <begin position="266"/>
        <end position="358"/>
    </location>
</feature>
<dbReference type="SMART" id="SM00409">
    <property type="entry name" value="IG"/>
    <property type="match status" value="3"/>
</dbReference>
<keyword evidence="1" id="KW-0393">Immunoglobulin domain</keyword>
<sequence>MCQDRVIKLLIFGFIVGLVLPECHASPHPASSISKERPGDDYDYDDEDEPSREARPENDINGGGPSRTQLLTKNHTVEAELDATVTLPCRIQNPEPNTIIMWYNMSSLLFMRNNSFTQDPRVSLEQDNAVRIQNVLASDDSIYKCTVLPIKKSVFITLKVKGPPYNIRITHGNKNYANQELELQERDRKFILHCEASGYPTPAVTWSFRGKHLTEDYAKHSGITVRKEFLEIHDVKGHHSGDFECSAQNVIGTISAVVAVQIKSSPMIVKHVEYINTAIGENTEVVCLYRSYPEARKIQWYRGDELLHNSAKFTIVNDRHNHHERTRLSIHDVEQKDLVDYVCKVENALGESSAKSILGLLPGGAHLVHSNFSDGLLHTMWRVRSAQPLSDLQILYKRTEGPKYITIEPTLSEQNKEEPGDVWSIRRSLNLPPGEWLITARARNTEGWSYAETVPFMFQIPSEVSLESQRGTGAGATARSSLAMGFSLLLVSLLCRLF</sequence>
<dbReference type="EMBL" id="HBUE01275631">
    <property type="protein sequence ID" value="CAG6566214.1"/>
    <property type="molecule type" value="Transcribed_RNA"/>
</dbReference>
<dbReference type="GO" id="GO:0030424">
    <property type="term" value="C:axon"/>
    <property type="evidence" value="ECO:0007669"/>
    <property type="project" value="TreeGrafter"/>
</dbReference>
<proteinExistence type="predicted"/>
<dbReference type="InterPro" id="IPR003599">
    <property type="entry name" value="Ig_sub"/>
</dbReference>
<reference evidence="5" key="1">
    <citation type="submission" date="2021-05" db="EMBL/GenBank/DDBJ databases">
        <authorList>
            <person name="Alioto T."/>
            <person name="Alioto T."/>
            <person name="Gomez Garrido J."/>
        </authorList>
    </citation>
    <scope>NUCLEOTIDE SEQUENCE</scope>
</reference>
<dbReference type="PANTHER" id="PTHR45080">
    <property type="entry name" value="CONTACTIN 5"/>
    <property type="match status" value="1"/>
</dbReference>
<keyword evidence="3" id="KW-0732">Signal</keyword>
<accession>A0A8D8NI59</accession>
<dbReference type="InterPro" id="IPR007110">
    <property type="entry name" value="Ig-like_dom"/>
</dbReference>
<evidence type="ECO:0000256" key="3">
    <source>
        <dbReference type="SAM" id="SignalP"/>
    </source>
</evidence>
<dbReference type="EMBL" id="HBUE01170229">
    <property type="protein sequence ID" value="CAG6514723.1"/>
    <property type="molecule type" value="Transcribed_RNA"/>
</dbReference>
<dbReference type="PROSITE" id="PS50835">
    <property type="entry name" value="IG_LIKE"/>
    <property type="match status" value="3"/>
</dbReference>
<dbReference type="Gene3D" id="2.60.40.10">
    <property type="entry name" value="Immunoglobulins"/>
    <property type="match status" value="3"/>
</dbReference>
<dbReference type="InterPro" id="IPR036179">
    <property type="entry name" value="Ig-like_dom_sf"/>
</dbReference>
<evidence type="ECO:0000256" key="1">
    <source>
        <dbReference type="ARBA" id="ARBA00023319"/>
    </source>
</evidence>
<name>A0A8D8NI59_CULPI</name>
<dbReference type="GO" id="GO:0050808">
    <property type="term" value="P:synapse organization"/>
    <property type="evidence" value="ECO:0007669"/>
    <property type="project" value="TreeGrafter"/>
</dbReference>
<dbReference type="CDD" id="cd00096">
    <property type="entry name" value="Ig"/>
    <property type="match status" value="3"/>
</dbReference>
<dbReference type="InterPro" id="IPR050958">
    <property type="entry name" value="Cell_Adh-Cytoskel_Orgn"/>
</dbReference>
<feature type="chain" id="PRO_5036261565" evidence="3">
    <location>
        <begin position="26"/>
        <end position="498"/>
    </location>
</feature>
<dbReference type="Pfam" id="PF07686">
    <property type="entry name" value="V-set"/>
    <property type="match status" value="1"/>
</dbReference>
<dbReference type="GO" id="GO:0043025">
    <property type="term" value="C:neuronal cell body"/>
    <property type="evidence" value="ECO:0007669"/>
    <property type="project" value="TreeGrafter"/>
</dbReference>
<dbReference type="PANTHER" id="PTHR45080:SF38">
    <property type="entry name" value="FI23916P1-RELATED"/>
    <property type="match status" value="1"/>
</dbReference>